<reference evidence="3" key="1">
    <citation type="journal article" date="2019" name="Int. J. Syst. Evol. Microbiol.">
        <title>The Global Catalogue of Microorganisms (GCM) 10K type strain sequencing project: providing services to taxonomists for standard genome sequencing and annotation.</title>
        <authorList>
            <consortium name="The Broad Institute Genomics Platform"/>
            <consortium name="The Broad Institute Genome Sequencing Center for Infectious Disease"/>
            <person name="Wu L."/>
            <person name="Ma J."/>
        </authorList>
    </citation>
    <scope>NUCLEOTIDE SEQUENCE [LARGE SCALE GENOMIC DNA]</scope>
    <source>
        <strain evidence="3">CCUG 53519</strain>
    </source>
</reference>
<dbReference type="Proteomes" id="UP001597169">
    <property type="component" value="Unassembled WGS sequence"/>
</dbReference>
<gene>
    <name evidence="2" type="ORF">ACFQ3J_21065</name>
</gene>
<comment type="caution">
    <text evidence="2">The sequence shown here is derived from an EMBL/GenBank/DDBJ whole genome shotgun (WGS) entry which is preliminary data.</text>
</comment>
<dbReference type="Gene3D" id="3.30.420.10">
    <property type="entry name" value="Ribonuclease H-like superfamily/Ribonuclease H"/>
    <property type="match status" value="1"/>
</dbReference>
<dbReference type="InterPro" id="IPR012337">
    <property type="entry name" value="RNaseH-like_sf"/>
</dbReference>
<dbReference type="InterPro" id="IPR001584">
    <property type="entry name" value="Integrase_cat-core"/>
</dbReference>
<feature type="domain" description="Integrase catalytic" evidence="1">
    <location>
        <begin position="298"/>
        <end position="499"/>
    </location>
</feature>
<evidence type="ECO:0000313" key="3">
    <source>
        <dbReference type="Proteomes" id="UP001597169"/>
    </source>
</evidence>
<name>A0ABW3PVE1_9BACL</name>
<evidence type="ECO:0000259" key="1">
    <source>
        <dbReference type="PROSITE" id="PS50994"/>
    </source>
</evidence>
<accession>A0ABW3PVE1</accession>
<dbReference type="EMBL" id="JBHTKX010000004">
    <property type="protein sequence ID" value="MFD1130638.1"/>
    <property type="molecule type" value="Genomic_DNA"/>
</dbReference>
<dbReference type="InterPro" id="IPR036397">
    <property type="entry name" value="RNaseH_sf"/>
</dbReference>
<evidence type="ECO:0000313" key="2">
    <source>
        <dbReference type="EMBL" id="MFD1130638.1"/>
    </source>
</evidence>
<organism evidence="2 3">
    <name type="scientific">Paenibacillus provencensis</name>
    <dbReference type="NCBI Taxonomy" id="441151"/>
    <lineage>
        <taxon>Bacteria</taxon>
        <taxon>Bacillati</taxon>
        <taxon>Bacillota</taxon>
        <taxon>Bacilli</taxon>
        <taxon>Bacillales</taxon>
        <taxon>Paenibacillaceae</taxon>
        <taxon>Paenibacillus</taxon>
    </lineage>
</organism>
<proteinExistence type="predicted"/>
<dbReference type="RefSeq" id="WP_379293926.1">
    <property type="nucleotide sequence ID" value="NZ_JBHTKX010000004.1"/>
</dbReference>
<dbReference type="SUPFAM" id="SSF53098">
    <property type="entry name" value="Ribonuclease H-like"/>
    <property type="match status" value="1"/>
</dbReference>
<protein>
    <recommendedName>
        <fullName evidence="1">Integrase catalytic domain-containing protein</fullName>
    </recommendedName>
</protein>
<sequence length="692" mass="80350">MRRSALRFNDEFELYGRRYVVIELNFPNVIIQPVVGELITEEVNYYHLTQDSGFKLMKKQATVRSGNKDFLSSSQFNGFLDSLSDSKREKIDRKYEMIQPILLLERAKTGDKRAITRFQDKYRAEYLDSEEKNAKSMTQKQLIQLIANKFDVSTRTIERDLRKYRREEQFNDLGIHGLVSEKLKNPYNRKDMITIEICHPRKKEKVLCTIRTYLEKEYVPILKEVIEQNYLNKKQASNAEIEDILKVRCSRAGLPPLGYNTVYAMLKRLDEEMVLRMRNGTVASEVYDSVSGQFSNSEANSSLHMVQIDHTELDILVVDETTLEVIGRPWLTLGIDVYSRCVWCMHISFDSPSANKVRKAIEHGVLKKRVKDKYGTIHEWEVFGVPDIIYFDNGKEFNNREIKYLIDNTLESQVMYRPVATPRWGGTIERLFGTVNTKLIHRLAGTTKNSVEAKGDYDSEAEAIYTLEDVTELLTRYITDIYHHDIHSSLPFDCPTPYLQYQRGLNIGGQNDYIDDEDEEAFHISLLPTKDLAFTRLGVRLDNVYYNDIESGKGIQINGPKYKVKYDIDDISHIYVLDHLSTEYTKVRAVNPSYGFLKGMRKKTYKLLLKISREKTKLLGVIPNEADLLQSKDKLLNRTVEMQKTNKGRRKIVNLGLEQFNEKSKPGKKTFSNGDNELLRLVEELNHRLGER</sequence>
<dbReference type="PROSITE" id="PS50994">
    <property type="entry name" value="INTEGRASE"/>
    <property type="match status" value="1"/>
</dbReference>
<keyword evidence="3" id="KW-1185">Reference proteome</keyword>